<protein>
    <submittedName>
        <fullName evidence="2">Uncharacterized protein</fullName>
    </submittedName>
</protein>
<feature type="region of interest" description="Disordered" evidence="1">
    <location>
        <begin position="185"/>
        <end position="215"/>
    </location>
</feature>
<name>A0AAD6S3P8_9AGAR</name>
<feature type="region of interest" description="Disordered" evidence="1">
    <location>
        <begin position="37"/>
        <end position="92"/>
    </location>
</feature>
<accession>A0AAD6S3P8</accession>
<comment type="caution">
    <text evidence="2">The sequence shown here is derived from an EMBL/GenBank/DDBJ whole genome shotgun (WGS) entry which is preliminary data.</text>
</comment>
<reference evidence="2" key="1">
    <citation type="submission" date="2023-03" db="EMBL/GenBank/DDBJ databases">
        <title>Massive genome expansion in bonnet fungi (Mycena s.s.) driven by repeated elements and novel gene families across ecological guilds.</title>
        <authorList>
            <consortium name="Lawrence Berkeley National Laboratory"/>
            <person name="Harder C.B."/>
            <person name="Miyauchi S."/>
            <person name="Viragh M."/>
            <person name="Kuo A."/>
            <person name="Thoen E."/>
            <person name="Andreopoulos B."/>
            <person name="Lu D."/>
            <person name="Skrede I."/>
            <person name="Drula E."/>
            <person name="Henrissat B."/>
            <person name="Morin E."/>
            <person name="Kohler A."/>
            <person name="Barry K."/>
            <person name="LaButti K."/>
            <person name="Morin E."/>
            <person name="Salamov A."/>
            <person name="Lipzen A."/>
            <person name="Mereny Z."/>
            <person name="Hegedus B."/>
            <person name="Baldrian P."/>
            <person name="Stursova M."/>
            <person name="Weitz H."/>
            <person name="Taylor A."/>
            <person name="Grigoriev I.V."/>
            <person name="Nagy L.G."/>
            <person name="Martin F."/>
            <person name="Kauserud H."/>
        </authorList>
    </citation>
    <scope>NUCLEOTIDE SEQUENCE</scope>
    <source>
        <strain evidence="2">CBHHK200</strain>
    </source>
</reference>
<dbReference type="AlphaFoldDB" id="A0AAD6S3P8"/>
<dbReference type="EMBL" id="JARJCM010000256">
    <property type="protein sequence ID" value="KAJ7020644.1"/>
    <property type="molecule type" value="Genomic_DNA"/>
</dbReference>
<dbReference type="Proteomes" id="UP001218188">
    <property type="component" value="Unassembled WGS sequence"/>
</dbReference>
<keyword evidence="3" id="KW-1185">Reference proteome</keyword>
<evidence type="ECO:0000256" key="1">
    <source>
        <dbReference type="SAM" id="MobiDB-lite"/>
    </source>
</evidence>
<gene>
    <name evidence="2" type="ORF">C8F04DRAFT_1317058</name>
</gene>
<feature type="region of interest" description="Disordered" evidence="1">
    <location>
        <begin position="399"/>
        <end position="430"/>
    </location>
</feature>
<sequence>MNHILSQDTFDAQPITAAVVHAVVHITQERGTGRVRSFVGDISPPPVLGTKWAAASRSRKYSRHVENGAPTRRRRRSADRSPPTSSPPHRDHAYSLYNEAIQQIGLDHHGPRSPPPTQSSAKALRSPPPPRAPMSKTHAGKEKSTEGTWLRDVGVGLLVEFSWWPALLCRREASAKVFFIEATRKKRDERRGGEAGRRDEAPGGGSEEDEGGRRRECVKKCDVNTSRAKVRNSAAPEKRRACRIVAAPPPPNRLQTPMLLARDASACPLRSPKSVPLDAAQASQSKIASSREEHGAVQIKMEMKMKRDTHVDGRGGDGRMAATSRISIRFSQRNGRPQRGSREKVFEGAALFLEYATHEPMAHRAFGVNRPPPLHPASTAHGARRTAHEYLRPHPRIWSGISATSSTQRTVDETPSRRVASSSPRGREQRLSEELAHLHVRHVRSAYAAEAAYWNPFSIRADALQERYENRKREGHVPMIHMLVLAYRARLSVVEVYVS</sequence>
<evidence type="ECO:0000313" key="2">
    <source>
        <dbReference type="EMBL" id="KAJ7020644.1"/>
    </source>
</evidence>
<organism evidence="2 3">
    <name type="scientific">Mycena alexandri</name>
    <dbReference type="NCBI Taxonomy" id="1745969"/>
    <lineage>
        <taxon>Eukaryota</taxon>
        <taxon>Fungi</taxon>
        <taxon>Dikarya</taxon>
        <taxon>Basidiomycota</taxon>
        <taxon>Agaricomycotina</taxon>
        <taxon>Agaricomycetes</taxon>
        <taxon>Agaricomycetidae</taxon>
        <taxon>Agaricales</taxon>
        <taxon>Marasmiineae</taxon>
        <taxon>Mycenaceae</taxon>
        <taxon>Mycena</taxon>
    </lineage>
</organism>
<feature type="region of interest" description="Disordered" evidence="1">
    <location>
        <begin position="106"/>
        <end position="146"/>
    </location>
</feature>
<feature type="compositionally biased region" description="Basic and acidic residues" evidence="1">
    <location>
        <begin position="189"/>
        <end position="201"/>
    </location>
</feature>
<evidence type="ECO:0000313" key="3">
    <source>
        <dbReference type="Proteomes" id="UP001218188"/>
    </source>
</evidence>
<proteinExistence type="predicted"/>